<sequence length="211" mass="22851">MTDATGRVRRAFDASAARYDRSMAQAERWVLGEQRRWAVSRARGRVLEIAVGTGLDLPLYGEGVDEVVGVDLSPAMLDVARRRLRDRGPGGPPVELRVGDAQALDLPTASVDTVVSTYSLCAVPNPARALDEARRVLRPGGRLVLVEHGPALVRWVRAGQRLLDPVTVRLHEEHLLRDPAEAARGAGFDVAEVERGGRAGLVHRVLAAAPR</sequence>
<dbReference type="RefSeq" id="WP_171202061.1">
    <property type="nucleotide sequence ID" value="NZ_BAAANP010000006.1"/>
</dbReference>
<organism evidence="2 3">
    <name type="scientific">Pseudokineococcus marinus</name>
    <dbReference type="NCBI Taxonomy" id="351215"/>
    <lineage>
        <taxon>Bacteria</taxon>
        <taxon>Bacillati</taxon>
        <taxon>Actinomycetota</taxon>
        <taxon>Actinomycetes</taxon>
        <taxon>Kineosporiales</taxon>
        <taxon>Kineosporiaceae</taxon>
        <taxon>Pseudokineococcus</taxon>
    </lineage>
</organism>
<dbReference type="GO" id="GO:0008757">
    <property type="term" value="F:S-adenosylmethionine-dependent methyltransferase activity"/>
    <property type="evidence" value="ECO:0007669"/>
    <property type="project" value="InterPro"/>
</dbReference>
<reference evidence="2 3" key="1">
    <citation type="submission" date="2020-05" db="EMBL/GenBank/DDBJ databases">
        <title>MicrobeNet Type strains.</title>
        <authorList>
            <person name="Nicholson A.C."/>
        </authorList>
    </citation>
    <scope>NUCLEOTIDE SEQUENCE [LARGE SCALE GENOMIC DNA]</scope>
    <source>
        <strain evidence="2 3">JCM 14547</strain>
    </source>
</reference>
<keyword evidence="2" id="KW-0808">Transferase</keyword>
<feature type="domain" description="Methyltransferase type 11" evidence="1">
    <location>
        <begin position="47"/>
        <end position="145"/>
    </location>
</feature>
<name>A0A849BMC6_9ACTN</name>
<accession>A0A849BMC6</accession>
<proteinExistence type="predicted"/>
<dbReference type="InterPro" id="IPR029063">
    <property type="entry name" value="SAM-dependent_MTases_sf"/>
</dbReference>
<dbReference type="InterPro" id="IPR013216">
    <property type="entry name" value="Methyltransf_11"/>
</dbReference>
<dbReference type="Proteomes" id="UP000555552">
    <property type="component" value="Unassembled WGS sequence"/>
</dbReference>
<evidence type="ECO:0000313" key="3">
    <source>
        <dbReference type="Proteomes" id="UP000555552"/>
    </source>
</evidence>
<dbReference type="SUPFAM" id="SSF53335">
    <property type="entry name" value="S-adenosyl-L-methionine-dependent methyltransferases"/>
    <property type="match status" value="1"/>
</dbReference>
<dbReference type="AlphaFoldDB" id="A0A849BMC6"/>
<keyword evidence="3" id="KW-1185">Reference proteome</keyword>
<dbReference type="InterPro" id="IPR050508">
    <property type="entry name" value="Methyltransf_Superfamily"/>
</dbReference>
<dbReference type="Gene3D" id="3.40.50.150">
    <property type="entry name" value="Vaccinia Virus protein VP39"/>
    <property type="match status" value="1"/>
</dbReference>
<evidence type="ECO:0000259" key="1">
    <source>
        <dbReference type="Pfam" id="PF08241"/>
    </source>
</evidence>
<dbReference type="PANTHER" id="PTHR42912">
    <property type="entry name" value="METHYLTRANSFERASE"/>
    <property type="match status" value="1"/>
</dbReference>
<evidence type="ECO:0000313" key="2">
    <source>
        <dbReference type="EMBL" id="NNH22207.1"/>
    </source>
</evidence>
<dbReference type="PANTHER" id="PTHR42912:SF80">
    <property type="entry name" value="METHYLTRANSFERASE DOMAIN-CONTAINING PROTEIN"/>
    <property type="match status" value="1"/>
</dbReference>
<gene>
    <name evidence="2" type="ORF">HLB09_03735</name>
</gene>
<dbReference type="GO" id="GO:0032259">
    <property type="term" value="P:methylation"/>
    <property type="evidence" value="ECO:0007669"/>
    <property type="project" value="UniProtKB-KW"/>
</dbReference>
<comment type="caution">
    <text evidence="2">The sequence shown here is derived from an EMBL/GenBank/DDBJ whole genome shotgun (WGS) entry which is preliminary data.</text>
</comment>
<dbReference type="Pfam" id="PF08241">
    <property type="entry name" value="Methyltransf_11"/>
    <property type="match status" value="1"/>
</dbReference>
<dbReference type="EMBL" id="JABEMA010000026">
    <property type="protein sequence ID" value="NNH22207.1"/>
    <property type="molecule type" value="Genomic_DNA"/>
</dbReference>
<dbReference type="CDD" id="cd02440">
    <property type="entry name" value="AdoMet_MTases"/>
    <property type="match status" value="1"/>
</dbReference>
<protein>
    <submittedName>
        <fullName evidence="2">Methyltransferase domain-containing protein</fullName>
    </submittedName>
</protein>
<keyword evidence="2" id="KW-0489">Methyltransferase</keyword>